<comment type="caution">
    <text evidence="2">The sequence shown here is derived from an EMBL/GenBank/DDBJ whole genome shotgun (WGS) entry which is preliminary data.</text>
</comment>
<reference evidence="2" key="1">
    <citation type="submission" date="2022-03" db="EMBL/GenBank/DDBJ databases">
        <authorList>
            <person name="Lindestad O."/>
        </authorList>
    </citation>
    <scope>NUCLEOTIDE SEQUENCE</scope>
</reference>
<organism evidence="2 3">
    <name type="scientific">Pararge aegeria aegeria</name>
    <dbReference type="NCBI Taxonomy" id="348720"/>
    <lineage>
        <taxon>Eukaryota</taxon>
        <taxon>Metazoa</taxon>
        <taxon>Ecdysozoa</taxon>
        <taxon>Arthropoda</taxon>
        <taxon>Hexapoda</taxon>
        <taxon>Insecta</taxon>
        <taxon>Pterygota</taxon>
        <taxon>Neoptera</taxon>
        <taxon>Endopterygota</taxon>
        <taxon>Lepidoptera</taxon>
        <taxon>Glossata</taxon>
        <taxon>Ditrysia</taxon>
        <taxon>Papilionoidea</taxon>
        <taxon>Nymphalidae</taxon>
        <taxon>Satyrinae</taxon>
        <taxon>Satyrini</taxon>
        <taxon>Parargina</taxon>
        <taxon>Pararge</taxon>
    </lineage>
</organism>
<protein>
    <submittedName>
        <fullName evidence="2">Jg7104 protein</fullName>
    </submittedName>
</protein>
<accession>A0A8S4QJX9</accession>
<evidence type="ECO:0000256" key="1">
    <source>
        <dbReference type="SAM" id="MobiDB-lite"/>
    </source>
</evidence>
<feature type="region of interest" description="Disordered" evidence="1">
    <location>
        <begin position="1"/>
        <end position="38"/>
    </location>
</feature>
<keyword evidence="3" id="KW-1185">Reference proteome</keyword>
<evidence type="ECO:0000313" key="3">
    <source>
        <dbReference type="Proteomes" id="UP000838756"/>
    </source>
</evidence>
<dbReference type="OrthoDB" id="407509at2759"/>
<evidence type="ECO:0000313" key="2">
    <source>
        <dbReference type="EMBL" id="CAH2210894.1"/>
    </source>
</evidence>
<proteinExistence type="predicted"/>
<dbReference type="Proteomes" id="UP000838756">
    <property type="component" value="Unassembled WGS sequence"/>
</dbReference>
<gene>
    <name evidence="2" type="primary">jg7104</name>
    <name evidence="2" type="ORF">PAEG_LOCUS2751</name>
</gene>
<dbReference type="EMBL" id="CAKXAJ010008579">
    <property type="protein sequence ID" value="CAH2210894.1"/>
    <property type="molecule type" value="Genomic_DNA"/>
</dbReference>
<dbReference type="AlphaFoldDB" id="A0A8S4QJX9"/>
<sequence>MSGAHGSENRWTLRSSGAGMATSHQKRKHSVGWPPTRWADDIKRVAGTRLKEAAGILGYVQECTSIC</sequence>
<name>A0A8S4QJX9_9NEOP</name>